<dbReference type="SUPFAM" id="SSF51735">
    <property type="entry name" value="NAD(P)-binding Rossmann-fold domains"/>
    <property type="match status" value="1"/>
</dbReference>
<proteinExistence type="predicted"/>
<name>A0AA41W559_9GAMM</name>
<dbReference type="Pfam" id="PF22725">
    <property type="entry name" value="GFO_IDH_MocA_C3"/>
    <property type="match status" value="1"/>
</dbReference>
<organism evidence="4 5">
    <name type="scientific">Echinimonas agarilytica</name>
    <dbReference type="NCBI Taxonomy" id="1215918"/>
    <lineage>
        <taxon>Bacteria</taxon>
        <taxon>Pseudomonadati</taxon>
        <taxon>Pseudomonadota</taxon>
        <taxon>Gammaproteobacteria</taxon>
        <taxon>Alteromonadales</taxon>
        <taxon>Echinimonadaceae</taxon>
        <taxon>Echinimonas</taxon>
    </lineage>
</organism>
<dbReference type="Gene3D" id="3.30.360.10">
    <property type="entry name" value="Dihydrodipicolinate Reductase, domain 2"/>
    <property type="match status" value="1"/>
</dbReference>
<dbReference type="Proteomes" id="UP001165393">
    <property type="component" value="Unassembled WGS sequence"/>
</dbReference>
<dbReference type="Gene3D" id="3.40.50.720">
    <property type="entry name" value="NAD(P)-binding Rossmann-like Domain"/>
    <property type="match status" value="1"/>
</dbReference>
<evidence type="ECO:0000259" key="2">
    <source>
        <dbReference type="Pfam" id="PF01408"/>
    </source>
</evidence>
<reference evidence="4 5" key="1">
    <citation type="journal article" date="2013" name="Antonie Van Leeuwenhoek">
        <title>Echinimonas agarilytica gen. nov., sp. nov., a new gammaproteobacterium isolated from the sea urchin Strongylocentrotus intermedius.</title>
        <authorList>
            <person name="Nedashkovskaya O.I."/>
            <person name="Stenkova A.M."/>
            <person name="Zhukova N.V."/>
            <person name="Van Trappen S."/>
            <person name="Lee J.S."/>
            <person name="Kim S.B."/>
        </authorList>
    </citation>
    <scope>NUCLEOTIDE SEQUENCE [LARGE SCALE GENOMIC DNA]</scope>
    <source>
        <strain evidence="4 5">KMM 6351</strain>
    </source>
</reference>
<protein>
    <submittedName>
        <fullName evidence="4">Gfo/Idh/MocA family oxidoreductase</fullName>
    </submittedName>
</protein>
<dbReference type="InterPro" id="IPR055170">
    <property type="entry name" value="GFO_IDH_MocA-like_dom"/>
</dbReference>
<dbReference type="AlphaFoldDB" id="A0AA41W559"/>
<dbReference type="EMBL" id="JAMQGP010000002">
    <property type="protein sequence ID" value="MCM2679065.1"/>
    <property type="molecule type" value="Genomic_DNA"/>
</dbReference>
<keyword evidence="5" id="KW-1185">Reference proteome</keyword>
<dbReference type="GO" id="GO:0000166">
    <property type="term" value="F:nucleotide binding"/>
    <property type="evidence" value="ECO:0007669"/>
    <property type="project" value="InterPro"/>
</dbReference>
<evidence type="ECO:0000256" key="1">
    <source>
        <dbReference type="ARBA" id="ARBA00022729"/>
    </source>
</evidence>
<dbReference type="RefSeq" id="WP_251260433.1">
    <property type="nucleotide sequence ID" value="NZ_JAMQGP010000002.1"/>
</dbReference>
<dbReference type="InterPro" id="IPR036291">
    <property type="entry name" value="NAD(P)-bd_dom_sf"/>
</dbReference>
<dbReference type="PANTHER" id="PTHR43054:SF1">
    <property type="entry name" value="SCYLLO-INOSITOL 2-DEHYDROGENASE (NADP(+)) IOLU"/>
    <property type="match status" value="1"/>
</dbReference>
<sequence>MIRFAIIGTNFITERLLDASKHVAQFKLTTVYSRHQHTATEFAAKHQAEYTYTNFNALCQSPHFDAVYIASPTSFHAPQAIALMNAGKHVLVEKPAASNAIEFQAMATTAAENNVTLMEAMMPTMTPAFTKIKEFLPQIGPIRQFISQYCQYSSRYDKFKQGERPNAFNPEFSNGALMDIGIYPLASAVHLLGVPDDIVAKGTLLETGVDGCGQLLLQYQHCQASIIYSKVNDGSHLTEILGENGRIEVDFIAQPRAIRFAHRNEEMVQLDVGTLKPTMSYELTHFIALILKRHNESTINTWQRSETTLRLIDQSRKQLGVHYPADV</sequence>
<evidence type="ECO:0000259" key="3">
    <source>
        <dbReference type="Pfam" id="PF22725"/>
    </source>
</evidence>
<keyword evidence="1" id="KW-0732">Signal</keyword>
<evidence type="ECO:0000313" key="5">
    <source>
        <dbReference type="Proteomes" id="UP001165393"/>
    </source>
</evidence>
<dbReference type="SUPFAM" id="SSF55347">
    <property type="entry name" value="Glyceraldehyde-3-phosphate dehydrogenase-like, C-terminal domain"/>
    <property type="match status" value="1"/>
</dbReference>
<feature type="domain" description="GFO/IDH/MocA-like oxidoreductase" evidence="3">
    <location>
        <begin position="138"/>
        <end position="248"/>
    </location>
</feature>
<accession>A0AA41W559</accession>
<dbReference type="PANTHER" id="PTHR43054">
    <property type="match status" value="1"/>
</dbReference>
<evidence type="ECO:0000313" key="4">
    <source>
        <dbReference type="EMBL" id="MCM2679065.1"/>
    </source>
</evidence>
<feature type="domain" description="Gfo/Idh/MocA-like oxidoreductase N-terminal" evidence="2">
    <location>
        <begin position="2"/>
        <end position="119"/>
    </location>
</feature>
<gene>
    <name evidence="4" type="ORF">NAF29_05150</name>
</gene>
<comment type="caution">
    <text evidence="4">The sequence shown here is derived from an EMBL/GenBank/DDBJ whole genome shotgun (WGS) entry which is preliminary data.</text>
</comment>
<dbReference type="Pfam" id="PF01408">
    <property type="entry name" value="GFO_IDH_MocA"/>
    <property type="match status" value="1"/>
</dbReference>
<dbReference type="InterPro" id="IPR000683">
    <property type="entry name" value="Gfo/Idh/MocA-like_OxRdtase_N"/>
</dbReference>